<keyword evidence="3" id="KW-1185">Reference proteome</keyword>
<accession>A0A9K3IAX7</accession>
<reference evidence="2" key="2">
    <citation type="submission" date="2020-06" db="EMBL/GenBank/DDBJ databases">
        <title>Helianthus annuus Genome sequencing and assembly Release 2.</title>
        <authorList>
            <person name="Gouzy J."/>
            <person name="Langlade N."/>
            <person name="Munos S."/>
        </authorList>
    </citation>
    <scope>NUCLEOTIDE SEQUENCE</scope>
    <source>
        <tissue evidence="2">Leaves</tissue>
    </source>
</reference>
<protein>
    <submittedName>
        <fullName evidence="2">Uncharacterized protein</fullName>
    </submittedName>
</protein>
<proteinExistence type="predicted"/>
<dbReference type="AlphaFoldDB" id="A0A9K3IAX7"/>
<feature type="transmembrane region" description="Helical" evidence="1">
    <location>
        <begin position="6"/>
        <end position="25"/>
    </location>
</feature>
<evidence type="ECO:0000256" key="1">
    <source>
        <dbReference type="SAM" id="Phobius"/>
    </source>
</evidence>
<gene>
    <name evidence="2" type="ORF">HanXRQr2_Chr08g0317381</name>
</gene>
<sequence length="95" mass="10695">MDQVVALGYIFSRLLAGLIIIYVCVNESSFGCSKKLVHVVAPRWSHSPLTSLQPSTFCHRHRPPPQRLSSHLRSPGLPFRVIQILEVRTRLGYGT</sequence>
<name>A0A9K3IAX7_HELAN</name>
<dbReference type="Gramene" id="mRNA:HanXRQr2_Chr08g0317381">
    <property type="protein sequence ID" value="CDS:HanXRQr2_Chr08g0317381.1"/>
    <property type="gene ID" value="HanXRQr2_Chr08g0317381"/>
</dbReference>
<keyword evidence="1" id="KW-1133">Transmembrane helix</keyword>
<reference evidence="2" key="1">
    <citation type="journal article" date="2017" name="Nature">
        <title>The sunflower genome provides insights into oil metabolism, flowering and Asterid evolution.</title>
        <authorList>
            <person name="Badouin H."/>
            <person name="Gouzy J."/>
            <person name="Grassa C.J."/>
            <person name="Murat F."/>
            <person name="Staton S.E."/>
            <person name="Cottret L."/>
            <person name="Lelandais-Briere C."/>
            <person name="Owens G.L."/>
            <person name="Carrere S."/>
            <person name="Mayjonade B."/>
            <person name="Legrand L."/>
            <person name="Gill N."/>
            <person name="Kane N.C."/>
            <person name="Bowers J.E."/>
            <person name="Hubner S."/>
            <person name="Bellec A."/>
            <person name="Berard A."/>
            <person name="Berges H."/>
            <person name="Blanchet N."/>
            <person name="Boniface M.C."/>
            <person name="Brunel D."/>
            <person name="Catrice O."/>
            <person name="Chaidir N."/>
            <person name="Claudel C."/>
            <person name="Donnadieu C."/>
            <person name="Faraut T."/>
            <person name="Fievet G."/>
            <person name="Helmstetter N."/>
            <person name="King M."/>
            <person name="Knapp S.J."/>
            <person name="Lai Z."/>
            <person name="Le Paslier M.C."/>
            <person name="Lippi Y."/>
            <person name="Lorenzon L."/>
            <person name="Mandel J.R."/>
            <person name="Marage G."/>
            <person name="Marchand G."/>
            <person name="Marquand E."/>
            <person name="Bret-Mestries E."/>
            <person name="Morien E."/>
            <person name="Nambeesan S."/>
            <person name="Nguyen T."/>
            <person name="Pegot-Espagnet P."/>
            <person name="Pouilly N."/>
            <person name="Raftis F."/>
            <person name="Sallet E."/>
            <person name="Schiex T."/>
            <person name="Thomas J."/>
            <person name="Vandecasteele C."/>
            <person name="Vares D."/>
            <person name="Vear F."/>
            <person name="Vautrin S."/>
            <person name="Crespi M."/>
            <person name="Mangin B."/>
            <person name="Burke J.M."/>
            <person name="Salse J."/>
            <person name="Munos S."/>
            <person name="Vincourt P."/>
            <person name="Rieseberg L.H."/>
            <person name="Langlade N.B."/>
        </authorList>
    </citation>
    <scope>NUCLEOTIDE SEQUENCE</scope>
    <source>
        <tissue evidence="2">Leaves</tissue>
    </source>
</reference>
<dbReference type="Proteomes" id="UP000215914">
    <property type="component" value="Unassembled WGS sequence"/>
</dbReference>
<evidence type="ECO:0000313" key="3">
    <source>
        <dbReference type="Proteomes" id="UP000215914"/>
    </source>
</evidence>
<keyword evidence="1" id="KW-0472">Membrane</keyword>
<organism evidence="2 3">
    <name type="scientific">Helianthus annuus</name>
    <name type="common">Common sunflower</name>
    <dbReference type="NCBI Taxonomy" id="4232"/>
    <lineage>
        <taxon>Eukaryota</taxon>
        <taxon>Viridiplantae</taxon>
        <taxon>Streptophyta</taxon>
        <taxon>Embryophyta</taxon>
        <taxon>Tracheophyta</taxon>
        <taxon>Spermatophyta</taxon>
        <taxon>Magnoliopsida</taxon>
        <taxon>eudicotyledons</taxon>
        <taxon>Gunneridae</taxon>
        <taxon>Pentapetalae</taxon>
        <taxon>asterids</taxon>
        <taxon>campanulids</taxon>
        <taxon>Asterales</taxon>
        <taxon>Asteraceae</taxon>
        <taxon>Asteroideae</taxon>
        <taxon>Heliantheae alliance</taxon>
        <taxon>Heliantheae</taxon>
        <taxon>Helianthus</taxon>
    </lineage>
</organism>
<comment type="caution">
    <text evidence="2">The sequence shown here is derived from an EMBL/GenBank/DDBJ whole genome shotgun (WGS) entry which is preliminary data.</text>
</comment>
<dbReference type="EMBL" id="MNCJ02000323">
    <property type="protein sequence ID" value="KAF5793524.1"/>
    <property type="molecule type" value="Genomic_DNA"/>
</dbReference>
<keyword evidence="1" id="KW-0812">Transmembrane</keyword>
<evidence type="ECO:0000313" key="2">
    <source>
        <dbReference type="EMBL" id="KAF5793524.1"/>
    </source>
</evidence>